<feature type="non-terminal residue" evidence="1">
    <location>
        <position position="77"/>
    </location>
</feature>
<reference evidence="1" key="1">
    <citation type="journal article" date="2014" name="Front. Microbiol.">
        <title>High frequency of phylogenetically diverse reductive dehalogenase-homologous genes in deep subseafloor sedimentary metagenomes.</title>
        <authorList>
            <person name="Kawai M."/>
            <person name="Futagami T."/>
            <person name="Toyoda A."/>
            <person name="Takaki Y."/>
            <person name="Nishi S."/>
            <person name="Hori S."/>
            <person name="Arai W."/>
            <person name="Tsubouchi T."/>
            <person name="Morono Y."/>
            <person name="Uchiyama I."/>
            <person name="Ito T."/>
            <person name="Fujiyama A."/>
            <person name="Inagaki F."/>
            <person name="Takami H."/>
        </authorList>
    </citation>
    <scope>NUCLEOTIDE SEQUENCE</scope>
    <source>
        <strain evidence="1">Expedition CK06-06</strain>
    </source>
</reference>
<protein>
    <submittedName>
        <fullName evidence="1">Uncharacterized protein</fullName>
    </submittedName>
</protein>
<sequence>MPVKSLKDAEEIGLKEIKSKYPELIEDVEKGVATKTMKEYKTRKGREVFELKITKILKTTAKGKDIEIPQITIVTID</sequence>
<accession>X1TZX2</accession>
<comment type="caution">
    <text evidence="1">The sequence shown here is derived from an EMBL/GenBank/DDBJ whole genome shotgun (WGS) entry which is preliminary data.</text>
</comment>
<gene>
    <name evidence="1" type="ORF">S12H4_27370</name>
</gene>
<proteinExistence type="predicted"/>
<organism evidence="1">
    <name type="scientific">marine sediment metagenome</name>
    <dbReference type="NCBI Taxonomy" id="412755"/>
    <lineage>
        <taxon>unclassified sequences</taxon>
        <taxon>metagenomes</taxon>
        <taxon>ecological metagenomes</taxon>
    </lineage>
</organism>
<dbReference type="EMBL" id="BARW01015620">
    <property type="protein sequence ID" value="GAI96911.1"/>
    <property type="molecule type" value="Genomic_DNA"/>
</dbReference>
<dbReference type="AlphaFoldDB" id="X1TZX2"/>
<evidence type="ECO:0000313" key="1">
    <source>
        <dbReference type="EMBL" id="GAI96911.1"/>
    </source>
</evidence>
<name>X1TZX2_9ZZZZ</name>